<keyword evidence="11" id="KW-1185">Reference proteome</keyword>
<keyword evidence="6" id="KW-0472">Membrane</keyword>
<dbReference type="Proteomes" id="UP000028780">
    <property type="component" value="Chromosome"/>
</dbReference>
<keyword evidence="6" id="KW-0812">Transmembrane</keyword>
<feature type="domain" description="Gram-positive cocci surface proteins LPxTG" evidence="8">
    <location>
        <begin position="772"/>
        <end position="806"/>
    </location>
</feature>
<feature type="region of interest" description="Disordered" evidence="5">
    <location>
        <begin position="696"/>
        <end position="776"/>
    </location>
</feature>
<dbReference type="EMBL" id="CP009211">
    <property type="protein sequence ID" value="AIJ32622.1"/>
    <property type="molecule type" value="Genomic_DNA"/>
</dbReference>
<evidence type="ECO:0000256" key="3">
    <source>
        <dbReference type="ARBA" id="ARBA00022729"/>
    </source>
</evidence>
<keyword evidence="1" id="KW-0134">Cell wall</keyword>
<dbReference type="RefSeq" id="WP_038587716.1">
    <property type="nucleotide sequence ID" value="NZ_CP009211.1"/>
</dbReference>
<feature type="compositionally biased region" description="Low complexity" evidence="5">
    <location>
        <begin position="299"/>
        <end position="311"/>
    </location>
</feature>
<evidence type="ECO:0000259" key="8">
    <source>
        <dbReference type="PROSITE" id="PS50847"/>
    </source>
</evidence>
<feature type="region of interest" description="Disordered" evidence="5">
    <location>
        <begin position="293"/>
        <end position="368"/>
    </location>
</feature>
<dbReference type="HOGENOM" id="CLU_349419_0_0_11"/>
<evidence type="ECO:0000256" key="7">
    <source>
        <dbReference type="SAM" id="SignalP"/>
    </source>
</evidence>
<reference evidence="9 11" key="1">
    <citation type="submission" date="2014-08" db="EMBL/GenBank/DDBJ databases">
        <title>Complete genome sequence of Corynebacterium imitans DSM 44264, isolated from a five-month-old boy with suspected pharyngeal diphtheria.</title>
        <authorList>
            <person name="Mollmann S."/>
            <person name="Albersmeier A."/>
            <person name="Ruckert C."/>
            <person name="Tauch A."/>
        </authorList>
    </citation>
    <scope>NUCLEOTIDE SEQUENCE [LARGE SCALE GENOMIC DNA]</scope>
    <source>
        <strain evidence="9 11">DSM 44264</strain>
    </source>
</reference>
<dbReference type="OrthoDB" id="4402595at2"/>
<organism evidence="9 11">
    <name type="scientific">Corynebacterium imitans</name>
    <dbReference type="NCBI Taxonomy" id="156978"/>
    <lineage>
        <taxon>Bacteria</taxon>
        <taxon>Bacillati</taxon>
        <taxon>Actinomycetota</taxon>
        <taxon>Actinomycetes</taxon>
        <taxon>Mycobacteriales</taxon>
        <taxon>Corynebacteriaceae</taxon>
        <taxon>Corynebacterium</taxon>
    </lineage>
</organism>
<evidence type="ECO:0000256" key="5">
    <source>
        <dbReference type="SAM" id="MobiDB-lite"/>
    </source>
</evidence>
<feature type="region of interest" description="Disordered" evidence="5">
    <location>
        <begin position="439"/>
        <end position="479"/>
    </location>
</feature>
<evidence type="ECO:0000256" key="1">
    <source>
        <dbReference type="ARBA" id="ARBA00022512"/>
    </source>
</evidence>
<evidence type="ECO:0000313" key="12">
    <source>
        <dbReference type="Proteomes" id="UP000215374"/>
    </source>
</evidence>
<accession>A0A076NNS3</accession>
<evidence type="ECO:0000313" key="11">
    <source>
        <dbReference type="Proteomes" id="UP000028780"/>
    </source>
</evidence>
<proteinExistence type="predicted"/>
<feature type="transmembrane region" description="Helical" evidence="6">
    <location>
        <begin position="779"/>
        <end position="799"/>
    </location>
</feature>
<keyword evidence="3 7" id="KW-0732">Signal</keyword>
<evidence type="ECO:0000256" key="4">
    <source>
        <dbReference type="ARBA" id="ARBA00023088"/>
    </source>
</evidence>
<feature type="chain" id="PRO_5001715462" description="Gram-positive cocci surface proteins LPxTG domain-containing protein" evidence="7">
    <location>
        <begin position="32"/>
        <end position="806"/>
    </location>
</feature>
<feature type="compositionally biased region" description="Low complexity" evidence="5">
    <location>
        <begin position="735"/>
        <end position="765"/>
    </location>
</feature>
<evidence type="ECO:0000256" key="2">
    <source>
        <dbReference type="ARBA" id="ARBA00022525"/>
    </source>
</evidence>
<feature type="signal peptide" evidence="7">
    <location>
        <begin position="1"/>
        <end position="31"/>
    </location>
</feature>
<protein>
    <recommendedName>
        <fullName evidence="8">Gram-positive cocci surface proteins LPxTG domain-containing protein</fullName>
    </recommendedName>
</protein>
<evidence type="ECO:0000313" key="9">
    <source>
        <dbReference type="EMBL" id="AIJ32622.1"/>
    </source>
</evidence>
<feature type="compositionally biased region" description="Low complexity" evidence="5">
    <location>
        <begin position="703"/>
        <end position="723"/>
    </location>
</feature>
<keyword evidence="4" id="KW-0572">Peptidoglycan-anchor</keyword>
<reference evidence="10 12" key="2">
    <citation type="submission" date="2017-06" db="EMBL/GenBank/DDBJ databases">
        <authorList>
            <consortium name="Pathogen Informatics"/>
        </authorList>
    </citation>
    <scope>NUCLEOTIDE SEQUENCE [LARGE SCALE GENOMIC DNA]</scope>
    <source>
        <strain evidence="10 12">NCTC13015</strain>
    </source>
</reference>
<gene>
    <name evidence="9" type="ORF">CIMIT_00620</name>
    <name evidence="10" type="ORF">SAMEA4535761_00188</name>
</gene>
<sequence length="806" mass="83900">MTLSKHTGKLSCVALAAAVAGTFAITPVATAQQPSLLSQLADLAPKSAPQDPAGSGSYAAHFASAGWAYTALALNPVNDRVYALSKGGAGKPAGHLLRIHPITGELRDLGKVLVDGALDPSTTSAAFTRTGTLVLDAGDTLHTLDLSKDASGTPFDGPLKFDSQDLAVNGTTDAELPRAWGSISNGDADTLYAVSSGETKDEPYLWTLDVEAGRMSAAPLKVARGVDASKLGELHYAYTNRAGNLVFANDTAGTVEVKDVDTTPLLVATAKGKSITENYLNLAGLRAGAWYRPSSQPQTTTAEAKTPAAEPSKVAEPKSSQPQTQLTEPTVATEPSVQQAPAAPAAPVAPVETTEATETTAPAAPRDVLVTVADEDGRAVRDYDVIVDEDPSIYAKTDREGQARLSLPAELGDVQVDAGGELHPVSAGETTLRVQFHADEEGTSTETPTDTPTEKVSDTDTATNKSETTTPESTETTTTTTAELAEAKVKIKLVDAERDGLKNVDLVDQDGDEVASTNKDGEAEILIPEGKKSVTLKVAESDVPKGHRNEYFTVDRAMDGKQIRLRKETSTATEYPKKDVRITVVTEGGSPVGGAVLKADKKIIGITDADGVATAELPKGDERYVSITLEETPDGYNNGRLVFDRSNNSGEIVLSRSESNKEKTKPQQILEVMKEVEPMMKTLIGPLAALAGAGGALGGAAKPGGAKSTGTSTSTTSSTPGPSYSRANMTGGVSTGRSTSAAAKKSSVVKRTVSKKSGSSDSTSESSRDGDLAETGTPMTTVITLGILLLLAGGAYMFVGRRRENE</sequence>
<dbReference type="KEGG" id="cii:CIMIT_00620"/>
<feature type="compositionally biased region" description="Low complexity" evidence="5">
    <location>
        <begin position="467"/>
        <end position="479"/>
    </location>
</feature>
<keyword evidence="2" id="KW-0964">Secreted</keyword>
<keyword evidence="6" id="KW-1133">Transmembrane helix</keyword>
<dbReference type="eggNOG" id="ENOG5032H19">
    <property type="taxonomic scope" value="Bacteria"/>
</dbReference>
<dbReference type="InterPro" id="IPR019931">
    <property type="entry name" value="LPXTG_anchor"/>
</dbReference>
<evidence type="ECO:0000313" key="10">
    <source>
        <dbReference type="EMBL" id="SNV53384.1"/>
    </source>
</evidence>
<dbReference type="AlphaFoldDB" id="A0A076NNS3"/>
<dbReference type="PROSITE" id="PS50847">
    <property type="entry name" value="GRAM_POS_ANCHORING"/>
    <property type="match status" value="1"/>
</dbReference>
<dbReference type="Proteomes" id="UP000215374">
    <property type="component" value="Chromosome 1"/>
</dbReference>
<name>A0A076NNS3_9CORY</name>
<evidence type="ECO:0000256" key="6">
    <source>
        <dbReference type="SAM" id="Phobius"/>
    </source>
</evidence>
<feature type="compositionally biased region" description="Low complexity" evidence="5">
    <location>
        <begin position="340"/>
        <end position="365"/>
    </location>
</feature>
<dbReference type="SUPFAM" id="SSF75011">
    <property type="entry name" value="3-carboxy-cis,cis-mucoante lactonizing enzyme"/>
    <property type="match status" value="1"/>
</dbReference>
<dbReference type="EMBL" id="LT906467">
    <property type="protein sequence ID" value="SNV53384.1"/>
    <property type="molecule type" value="Genomic_DNA"/>
</dbReference>
<dbReference type="NCBIfam" id="TIGR01167">
    <property type="entry name" value="LPXTG_anchor"/>
    <property type="match status" value="1"/>
</dbReference>
<feature type="compositionally biased region" description="Polar residues" evidence="5">
    <location>
        <begin position="318"/>
        <end position="339"/>
    </location>
</feature>